<dbReference type="EMBL" id="FWEY01000004">
    <property type="protein sequence ID" value="SLM51997.1"/>
    <property type="molecule type" value="Genomic_DNA"/>
</dbReference>
<dbReference type="Pfam" id="PF12833">
    <property type="entry name" value="HTH_18"/>
    <property type="match status" value="1"/>
</dbReference>
<evidence type="ECO:0000313" key="5">
    <source>
        <dbReference type="EMBL" id="SLM51997.1"/>
    </source>
</evidence>
<dbReference type="Proteomes" id="UP000195985">
    <property type="component" value="Unassembled WGS sequence"/>
</dbReference>
<dbReference type="PANTHER" id="PTHR43280">
    <property type="entry name" value="ARAC-FAMILY TRANSCRIPTIONAL REGULATOR"/>
    <property type="match status" value="1"/>
</dbReference>
<evidence type="ECO:0000256" key="3">
    <source>
        <dbReference type="ARBA" id="ARBA00023163"/>
    </source>
</evidence>
<protein>
    <submittedName>
        <fullName evidence="5">Helix turn helix arabinose operon control protein</fullName>
    </submittedName>
</protein>
<keyword evidence="6" id="KW-1185">Reference proteome</keyword>
<accession>A0A1W1IG51</accession>
<dbReference type="SUPFAM" id="SSF46689">
    <property type="entry name" value="Homeodomain-like"/>
    <property type="match status" value="2"/>
</dbReference>
<name>A0A1W1IG51_9LACT</name>
<dbReference type="GO" id="GO:0003700">
    <property type="term" value="F:DNA-binding transcription factor activity"/>
    <property type="evidence" value="ECO:0007669"/>
    <property type="project" value="InterPro"/>
</dbReference>
<keyword evidence="1" id="KW-0805">Transcription regulation</keyword>
<dbReference type="SMART" id="SM00342">
    <property type="entry name" value="HTH_ARAC"/>
    <property type="match status" value="1"/>
</dbReference>
<sequence length="391" mass="45321">MQKILSALKHIHQMSGVPIYLYSGTRILHFFSYDGFPFLPSKQFIDYFLRNDRELDYHSTDFFAYFGSVKVQPEPDLRIIIGPAFQMSAPQQSFEQLKKSYVVSKEESEPFLAGLAHFPVVSFTQFLNILKSIAFFINETEIHTRDILKTKDKLLIEYQAAVRTFENRENLHYNNSYAVESRVCRYVENGELEKVTAFIEESFEIHEGRMSPDELRQAKNTAIVFITLITRAAIRGGSDMDSTFQLSDRFIQQIESYSSREPIQHLMQEVLFELTDRVRRIKMGEVNDPEFTPLIRYIKKNINQPLSVTMLADEFGYSRSYLSTLFKKKNNMSLQAFITKCKIDEAKQLLTCTDKPISTISNYLCFSSQSHFQTAFKKAAGISPAKYRRGM</sequence>
<dbReference type="GO" id="GO:0043565">
    <property type="term" value="F:sequence-specific DNA binding"/>
    <property type="evidence" value="ECO:0007669"/>
    <property type="project" value="InterPro"/>
</dbReference>
<gene>
    <name evidence="5" type="ORF">TPAS_1677</name>
</gene>
<feature type="domain" description="HTH araC/xylS-type" evidence="4">
    <location>
        <begin position="292"/>
        <end position="390"/>
    </location>
</feature>
<dbReference type="STRING" id="43064.SAMN04488086_11726"/>
<organism evidence="5 6">
    <name type="scientific">Trichococcus pasteurii</name>
    <dbReference type="NCBI Taxonomy" id="43064"/>
    <lineage>
        <taxon>Bacteria</taxon>
        <taxon>Bacillati</taxon>
        <taxon>Bacillota</taxon>
        <taxon>Bacilli</taxon>
        <taxon>Lactobacillales</taxon>
        <taxon>Carnobacteriaceae</taxon>
        <taxon>Trichococcus</taxon>
    </lineage>
</organism>
<dbReference type="PANTHER" id="PTHR43280:SF28">
    <property type="entry name" value="HTH-TYPE TRANSCRIPTIONAL ACTIVATOR RHAS"/>
    <property type="match status" value="1"/>
</dbReference>
<evidence type="ECO:0000256" key="1">
    <source>
        <dbReference type="ARBA" id="ARBA00023015"/>
    </source>
</evidence>
<dbReference type="InterPro" id="IPR009057">
    <property type="entry name" value="Homeodomain-like_sf"/>
</dbReference>
<dbReference type="AlphaFoldDB" id="A0A1W1IG51"/>
<keyword evidence="2" id="KW-0238">DNA-binding</keyword>
<evidence type="ECO:0000313" key="6">
    <source>
        <dbReference type="Proteomes" id="UP000195985"/>
    </source>
</evidence>
<proteinExistence type="predicted"/>
<dbReference type="InterPro" id="IPR018060">
    <property type="entry name" value="HTH_AraC"/>
</dbReference>
<keyword evidence="3" id="KW-0804">Transcription</keyword>
<evidence type="ECO:0000256" key="2">
    <source>
        <dbReference type="ARBA" id="ARBA00023125"/>
    </source>
</evidence>
<reference evidence="6" key="1">
    <citation type="submission" date="2016-04" db="EMBL/GenBank/DDBJ databases">
        <authorList>
            <person name="Strepis N."/>
        </authorList>
    </citation>
    <scope>NUCLEOTIDE SEQUENCE [LARGE SCALE GENOMIC DNA]</scope>
</reference>
<dbReference type="Gene3D" id="1.10.10.60">
    <property type="entry name" value="Homeodomain-like"/>
    <property type="match status" value="2"/>
</dbReference>
<evidence type="ECO:0000259" key="4">
    <source>
        <dbReference type="PROSITE" id="PS01124"/>
    </source>
</evidence>
<dbReference type="RefSeq" id="WP_177208655.1">
    <property type="nucleotide sequence ID" value="NZ_FONM01000017.1"/>
</dbReference>
<dbReference type="PROSITE" id="PS01124">
    <property type="entry name" value="HTH_ARAC_FAMILY_2"/>
    <property type="match status" value="1"/>
</dbReference>